<keyword evidence="8" id="KW-0812">Transmembrane</keyword>
<sequence length="562" mass="60904">GAGAPSAPSSGCAAAAAPLGSCSGRGSLRGAAAEGTLRDGSAPYSPGAAKLVVVIAIFLLTFYVISQVFEIKMDANLGHIFARSALDAAARSTKPPRYKCGISKSCPEKHFAFKMSSGAANVVGPKICVEDNVLMSGVKNNVGRGINIALVNGKTGELLDTKFFDMWGGDVAPLIEFLKTIQDGTIVLMATYDDGATKLNEEARKLIAELGSTSITNLGFRDNWVFCGGKGIKTKSPFEQHIKNNKDTNKYEGWPEVVEMEGWDELSFHREGVETPVTVPYWHAEHPSHRQQILWSQDNNLVTTMEMDWPNVEFLWAKSHVFNFDNDGEPPVRRQSRLLGLPIVWQYLFPLRPIPLKSHMVTVIAAPAAAVCTTQGVYVGHGLTPPAAHEAAPDKLALAPFHVPDNVGVVPAPTAQQVTALGSLRGAVTFSSLGPRDPQFLVFDTATGMAEVIQKCLSSQCGSAPKATKEEAPHGRLLEEQEDAHISQLHRKSIKRPTWCLSRSDFGSVKAESLSRTDLKYYGPREPLKIKSPRFIATSPLQLLPVMFLKGTSRNILLKAIP</sequence>
<dbReference type="InterPro" id="IPR039477">
    <property type="entry name" value="ILEI/PANDER_dom"/>
</dbReference>
<dbReference type="PROSITE" id="PS52031">
    <property type="entry name" value="GG_LECTIN"/>
    <property type="match status" value="1"/>
</dbReference>
<dbReference type="GO" id="GO:0005576">
    <property type="term" value="C:extracellular region"/>
    <property type="evidence" value="ECO:0007669"/>
    <property type="project" value="UniProtKB-SubCell"/>
</dbReference>
<keyword evidence="12" id="KW-1185">Reference proteome</keyword>
<dbReference type="Pfam" id="PF15711">
    <property type="entry name" value="ILEI"/>
    <property type="match status" value="1"/>
</dbReference>
<keyword evidence="6" id="KW-1015">Disulfide bond</keyword>
<dbReference type="CDD" id="cd13940">
    <property type="entry name" value="ILEI_FAM3C"/>
    <property type="match status" value="1"/>
</dbReference>
<dbReference type="InterPro" id="IPR039220">
    <property type="entry name" value="FAM3"/>
</dbReference>
<keyword evidence="4" id="KW-0732">Signal</keyword>
<keyword evidence="3" id="KW-0964">Secreted</keyword>
<evidence type="ECO:0000256" key="8">
    <source>
        <dbReference type="SAM" id="Phobius"/>
    </source>
</evidence>
<dbReference type="PANTHER" id="PTHR14592">
    <property type="entry name" value="UNCHARACTERIZED FAM3"/>
    <property type="match status" value="1"/>
</dbReference>
<evidence type="ECO:0000259" key="9">
    <source>
        <dbReference type="Pfam" id="PF15711"/>
    </source>
</evidence>
<dbReference type="EMBL" id="JADDUC020000005">
    <property type="protein sequence ID" value="KAI1239370.1"/>
    <property type="molecule type" value="Genomic_DNA"/>
</dbReference>
<name>A0A835U0S9_9PASS</name>
<feature type="non-terminal residue" evidence="10">
    <location>
        <position position="562"/>
    </location>
</feature>
<proteinExistence type="inferred from homology"/>
<dbReference type="OrthoDB" id="440755at2759"/>
<evidence type="ECO:0000256" key="7">
    <source>
        <dbReference type="PROSITE-ProRule" id="PRU01375"/>
    </source>
</evidence>
<keyword evidence="8" id="KW-1133">Transmembrane helix</keyword>
<reference evidence="11" key="3">
    <citation type="submission" date="2022-01" db="EMBL/GenBank/DDBJ databases">
        <authorList>
            <person name="Rubenstein D.R."/>
        </authorList>
    </citation>
    <scope>NUCLEOTIDE SEQUENCE</scope>
    <source>
        <strain evidence="11">SS15</strain>
        <tissue evidence="11">Liver</tissue>
    </source>
</reference>
<dbReference type="AlphaFoldDB" id="A0A835U0S9"/>
<feature type="transmembrane region" description="Helical" evidence="8">
    <location>
        <begin position="47"/>
        <end position="65"/>
    </location>
</feature>
<comment type="subcellular location">
    <subcellularLocation>
        <location evidence="1">Secreted</location>
    </subcellularLocation>
</comment>
<evidence type="ECO:0000256" key="3">
    <source>
        <dbReference type="ARBA" id="ARBA00022525"/>
    </source>
</evidence>
<evidence type="ECO:0000313" key="12">
    <source>
        <dbReference type="Proteomes" id="UP000618051"/>
    </source>
</evidence>
<reference evidence="11 12" key="2">
    <citation type="journal article" date="2021" name="J. Hered.">
        <title>Feather Gene Expression Elucidates the Developmental Basis of Plumage Iridescence in African Starlings.</title>
        <authorList>
            <person name="Rubenstein D.R."/>
            <person name="Corvelo A."/>
            <person name="MacManes M.D."/>
            <person name="Maia R."/>
            <person name="Narzisi G."/>
            <person name="Rousaki A."/>
            <person name="Vandenabeele P."/>
            <person name="Shawkey M.D."/>
            <person name="Solomon J."/>
        </authorList>
    </citation>
    <scope>NUCLEOTIDE SEQUENCE [LARGE SCALE GENOMIC DNA]</scope>
    <source>
        <strain evidence="11">SS15</strain>
    </source>
</reference>
<comment type="caution">
    <text evidence="10">The sequence shown here is derived from an EMBL/GenBank/DDBJ whole genome shotgun (WGS) entry which is preliminary data.</text>
</comment>
<dbReference type="InterPro" id="IPR039475">
    <property type="entry name" value="ILEI_FAM3C"/>
</dbReference>
<keyword evidence="8" id="KW-0472">Membrane</keyword>
<gene>
    <name evidence="11" type="ORF">IHE44_0012489</name>
    <name evidence="10" type="ORF">IHE44_009773</name>
</gene>
<feature type="domain" description="ILEI/PANDER" evidence="9">
    <location>
        <begin position="144"/>
        <end position="231"/>
    </location>
</feature>
<evidence type="ECO:0000256" key="1">
    <source>
        <dbReference type="ARBA" id="ARBA00004613"/>
    </source>
</evidence>
<comment type="similarity">
    <text evidence="2">Belongs to the FAM3 family.</text>
</comment>
<reference evidence="10" key="1">
    <citation type="submission" date="2020-10" db="EMBL/GenBank/DDBJ databases">
        <title>Feather gene expression reveals the developmental basis of iridescence in African starlings.</title>
        <authorList>
            <person name="Rubenstein D.R."/>
        </authorList>
    </citation>
    <scope>NUCLEOTIDE SEQUENCE</scope>
    <source>
        <strain evidence="10">SS15</strain>
        <tissue evidence="10">Liver</tissue>
    </source>
</reference>
<organism evidence="10">
    <name type="scientific">Lamprotornis superbus</name>
    <dbReference type="NCBI Taxonomy" id="245042"/>
    <lineage>
        <taxon>Eukaryota</taxon>
        <taxon>Metazoa</taxon>
        <taxon>Chordata</taxon>
        <taxon>Craniata</taxon>
        <taxon>Vertebrata</taxon>
        <taxon>Euteleostomi</taxon>
        <taxon>Archelosauria</taxon>
        <taxon>Archosauria</taxon>
        <taxon>Dinosauria</taxon>
        <taxon>Saurischia</taxon>
        <taxon>Theropoda</taxon>
        <taxon>Coelurosauria</taxon>
        <taxon>Aves</taxon>
        <taxon>Neognathae</taxon>
        <taxon>Neoaves</taxon>
        <taxon>Telluraves</taxon>
        <taxon>Australaves</taxon>
        <taxon>Passeriformes</taxon>
        <taxon>Sturnidae</taxon>
        <taxon>Lamprotornis</taxon>
    </lineage>
</organism>
<evidence type="ECO:0000256" key="2">
    <source>
        <dbReference type="ARBA" id="ARBA00010905"/>
    </source>
</evidence>
<protein>
    <recommendedName>
        <fullName evidence="9">ILEI/PANDER domain-containing protein</fullName>
    </recommendedName>
</protein>
<keyword evidence="5 7" id="KW-0430">Lectin</keyword>
<evidence type="ECO:0000313" key="11">
    <source>
        <dbReference type="EMBL" id="KAI1239370.1"/>
    </source>
</evidence>
<evidence type="ECO:0000313" key="10">
    <source>
        <dbReference type="EMBL" id="KAG0133886.1"/>
    </source>
</evidence>
<evidence type="ECO:0000256" key="6">
    <source>
        <dbReference type="ARBA" id="ARBA00023157"/>
    </source>
</evidence>
<dbReference type="Proteomes" id="UP000618051">
    <property type="component" value="Unassembled WGS sequence"/>
</dbReference>
<dbReference type="EMBL" id="JADDUC010000005">
    <property type="protein sequence ID" value="KAG0133886.1"/>
    <property type="molecule type" value="Genomic_DNA"/>
</dbReference>
<dbReference type="GO" id="GO:0030246">
    <property type="term" value="F:carbohydrate binding"/>
    <property type="evidence" value="ECO:0007669"/>
    <property type="project" value="UniProtKB-UniRule"/>
</dbReference>
<evidence type="ECO:0000256" key="5">
    <source>
        <dbReference type="ARBA" id="ARBA00022734"/>
    </source>
</evidence>
<accession>A0A835U0S9</accession>
<evidence type="ECO:0000256" key="4">
    <source>
        <dbReference type="ARBA" id="ARBA00022729"/>
    </source>
</evidence>